<name>A0A9P4UNN0_9PEZI</name>
<evidence type="ECO:0000313" key="2">
    <source>
        <dbReference type="Proteomes" id="UP000799441"/>
    </source>
</evidence>
<dbReference type="Proteomes" id="UP000799441">
    <property type="component" value="Unassembled WGS sequence"/>
</dbReference>
<evidence type="ECO:0000313" key="1">
    <source>
        <dbReference type="EMBL" id="KAF2719175.1"/>
    </source>
</evidence>
<reference evidence="1" key="1">
    <citation type="journal article" date="2020" name="Stud. Mycol.">
        <title>101 Dothideomycetes genomes: a test case for predicting lifestyles and emergence of pathogens.</title>
        <authorList>
            <person name="Haridas S."/>
            <person name="Albert R."/>
            <person name="Binder M."/>
            <person name="Bloem J."/>
            <person name="Labutti K."/>
            <person name="Salamov A."/>
            <person name="Andreopoulos B."/>
            <person name="Baker S."/>
            <person name="Barry K."/>
            <person name="Bills G."/>
            <person name="Bluhm B."/>
            <person name="Cannon C."/>
            <person name="Castanera R."/>
            <person name="Culley D."/>
            <person name="Daum C."/>
            <person name="Ezra D."/>
            <person name="Gonzalez J."/>
            <person name="Henrissat B."/>
            <person name="Kuo A."/>
            <person name="Liang C."/>
            <person name="Lipzen A."/>
            <person name="Lutzoni F."/>
            <person name="Magnuson J."/>
            <person name="Mondo S."/>
            <person name="Nolan M."/>
            <person name="Ohm R."/>
            <person name="Pangilinan J."/>
            <person name="Park H.-J."/>
            <person name="Ramirez L."/>
            <person name="Alfaro M."/>
            <person name="Sun H."/>
            <person name="Tritt A."/>
            <person name="Yoshinaga Y."/>
            <person name="Zwiers L.-H."/>
            <person name="Turgeon B."/>
            <person name="Goodwin S."/>
            <person name="Spatafora J."/>
            <person name="Crous P."/>
            <person name="Grigoriev I."/>
        </authorList>
    </citation>
    <scope>NUCLEOTIDE SEQUENCE</scope>
    <source>
        <strain evidence="1">CBS 116435</strain>
    </source>
</reference>
<accession>A0A9P4UNN0</accession>
<organism evidence="1 2">
    <name type="scientific">Polychaeton citri CBS 116435</name>
    <dbReference type="NCBI Taxonomy" id="1314669"/>
    <lineage>
        <taxon>Eukaryota</taxon>
        <taxon>Fungi</taxon>
        <taxon>Dikarya</taxon>
        <taxon>Ascomycota</taxon>
        <taxon>Pezizomycotina</taxon>
        <taxon>Dothideomycetes</taxon>
        <taxon>Dothideomycetidae</taxon>
        <taxon>Capnodiales</taxon>
        <taxon>Capnodiaceae</taxon>
        <taxon>Polychaeton</taxon>
    </lineage>
</organism>
<dbReference type="AlphaFoldDB" id="A0A9P4UNN0"/>
<sequence length="70" mass="7828">MGEAEQSGGGTSFHSPPAWAWMGADWRDRSCLLVSQSLFWLIINSCLWIRTGRDVLCSYDGYNNKNNTVG</sequence>
<protein>
    <submittedName>
        <fullName evidence="1">Uncharacterized protein</fullName>
    </submittedName>
</protein>
<gene>
    <name evidence="1" type="ORF">K431DRAFT_287050</name>
</gene>
<proteinExistence type="predicted"/>
<comment type="caution">
    <text evidence="1">The sequence shown here is derived from an EMBL/GenBank/DDBJ whole genome shotgun (WGS) entry which is preliminary data.</text>
</comment>
<keyword evidence="2" id="KW-1185">Reference proteome</keyword>
<dbReference type="EMBL" id="MU003815">
    <property type="protein sequence ID" value="KAF2719175.1"/>
    <property type="molecule type" value="Genomic_DNA"/>
</dbReference>